<keyword evidence="1" id="KW-1133">Transmembrane helix</keyword>
<keyword evidence="1" id="KW-0472">Membrane</keyword>
<evidence type="ECO:0000313" key="3">
    <source>
        <dbReference type="EMBL" id="SEM89040.1"/>
    </source>
</evidence>
<dbReference type="EMBL" id="FOBW01000006">
    <property type="protein sequence ID" value="SEM89040.1"/>
    <property type="molecule type" value="Genomic_DNA"/>
</dbReference>
<gene>
    <name evidence="3" type="ORF">SAMN05192533_106258</name>
</gene>
<feature type="chain" id="PRO_5011474380" evidence="2">
    <location>
        <begin position="22"/>
        <end position="339"/>
    </location>
</feature>
<evidence type="ECO:0000313" key="4">
    <source>
        <dbReference type="Proteomes" id="UP000198553"/>
    </source>
</evidence>
<dbReference type="RefSeq" id="WP_244532556.1">
    <property type="nucleotide sequence ID" value="NZ_FOBW01000006.1"/>
</dbReference>
<protein>
    <submittedName>
        <fullName evidence="3">Uncharacterized protein</fullName>
    </submittedName>
</protein>
<dbReference type="AlphaFoldDB" id="A0A1H8C1U5"/>
<name>A0A1H8C1U5_9BACI</name>
<dbReference type="Proteomes" id="UP000198553">
    <property type="component" value="Unassembled WGS sequence"/>
</dbReference>
<evidence type="ECO:0000256" key="2">
    <source>
        <dbReference type="SAM" id="SignalP"/>
    </source>
</evidence>
<feature type="transmembrane region" description="Helical" evidence="1">
    <location>
        <begin position="246"/>
        <end position="265"/>
    </location>
</feature>
<keyword evidence="2" id="KW-0732">Signal</keyword>
<keyword evidence="1" id="KW-0812">Transmembrane</keyword>
<organism evidence="3 4">
    <name type="scientific">Mesobacillus persicus</name>
    <dbReference type="NCBI Taxonomy" id="930146"/>
    <lineage>
        <taxon>Bacteria</taxon>
        <taxon>Bacillati</taxon>
        <taxon>Bacillota</taxon>
        <taxon>Bacilli</taxon>
        <taxon>Bacillales</taxon>
        <taxon>Bacillaceae</taxon>
        <taxon>Mesobacillus</taxon>
    </lineage>
</organism>
<feature type="signal peptide" evidence="2">
    <location>
        <begin position="1"/>
        <end position="21"/>
    </location>
</feature>
<dbReference type="STRING" id="930146.SAMN05192533_106258"/>
<keyword evidence="4" id="KW-1185">Reference proteome</keyword>
<proteinExistence type="predicted"/>
<accession>A0A1H8C1U5</accession>
<reference evidence="4" key="1">
    <citation type="submission" date="2016-10" db="EMBL/GenBank/DDBJ databases">
        <authorList>
            <person name="Varghese N."/>
            <person name="Submissions S."/>
        </authorList>
    </citation>
    <scope>NUCLEOTIDE SEQUENCE [LARGE SCALE GENOMIC DNA]</scope>
    <source>
        <strain evidence="4">B48,IBRC-M 10115,DSM 25386,CECT 8001</strain>
    </source>
</reference>
<sequence>MKRMAVLLLSLLFLPFTSVYALDESIKVDMHYIVVDPLEDGNLNLQHMANYSNMGNQEYDGEESHEGVISIQLPLGALNLQVQDKNLGMKVSNKGFSTTLPIPAAESQIISYSYQIPSGVPIVFPLDYPLEVLQILVPEGKGSLQFSEAEISAPQQISIDSQTYWMYNVLNIKPGQEIKFSYLKDAQPAAEASVDGTDENTQAITQTDGSSEQVTSSVTRTSPDFHNPGHIRLWNQSPLKKFDPHILMIILGVILVAGVGYFVYFRWKNRIADQRLIADKEESEFKQLLARQNAIMDKIIELEEQHAVGNLPDEEYSAKLLAYKEHLVQVKQNLSRFVG</sequence>
<evidence type="ECO:0000256" key="1">
    <source>
        <dbReference type="SAM" id="Phobius"/>
    </source>
</evidence>